<feature type="region of interest" description="Disordered" evidence="1">
    <location>
        <begin position="139"/>
        <end position="158"/>
    </location>
</feature>
<evidence type="ECO:0008006" key="5">
    <source>
        <dbReference type="Google" id="ProtNLM"/>
    </source>
</evidence>
<feature type="chain" id="PRO_5046596637" description="BIG2 domain-containing protein" evidence="2">
    <location>
        <begin position="23"/>
        <end position="158"/>
    </location>
</feature>
<accession>A0ABW1ZS98</accession>
<keyword evidence="4" id="KW-1185">Reference proteome</keyword>
<dbReference type="Proteomes" id="UP001596317">
    <property type="component" value="Unassembled WGS sequence"/>
</dbReference>
<dbReference type="Gene3D" id="2.60.40.1080">
    <property type="match status" value="1"/>
</dbReference>
<evidence type="ECO:0000313" key="4">
    <source>
        <dbReference type="Proteomes" id="UP001596317"/>
    </source>
</evidence>
<dbReference type="RefSeq" id="WP_380059369.1">
    <property type="nucleotide sequence ID" value="NZ_JBHSWB010000004.1"/>
</dbReference>
<dbReference type="PROSITE" id="PS51257">
    <property type="entry name" value="PROKAR_LIPOPROTEIN"/>
    <property type="match status" value="1"/>
</dbReference>
<organism evidence="3 4">
    <name type="scientific">Deinococcus multiflagellatus</name>
    <dbReference type="NCBI Taxonomy" id="1656887"/>
    <lineage>
        <taxon>Bacteria</taxon>
        <taxon>Thermotogati</taxon>
        <taxon>Deinococcota</taxon>
        <taxon>Deinococci</taxon>
        <taxon>Deinococcales</taxon>
        <taxon>Deinococcaceae</taxon>
        <taxon>Deinococcus</taxon>
    </lineage>
</organism>
<proteinExistence type="predicted"/>
<evidence type="ECO:0000313" key="3">
    <source>
        <dbReference type="EMBL" id="MFC6663810.1"/>
    </source>
</evidence>
<comment type="caution">
    <text evidence="3">The sequence shown here is derived from an EMBL/GenBank/DDBJ whole genome shotgun (WGS) entry which is preliminary data.</text>
</comment>
<feature type="signal peptide" evidence="2">
    <location>
        <begin position="1"/>
        <end position="22"/>
    </location>
</feature>
<sequence length="158" mass="16848">MTRIAPRWWPALAILMTACTGAPEVPVPTSLQLQPVSTLRVGESLTLGAEVRDQWGQVMAMPVTWTSSQPQLAAVQGQTVTASRLTPTDRPLTLTATVGTMQATMPLTTTGLEVTLGTYALSGQATLGTAVFARFRPEPGAPCRTAPSPSRRRMGRRC</sequence>
<evidence type="ECO:0000256" key="2">
    <source>
        <dbReference type="SAM" id="SignalP"/>
    </source>
</evidence>
<dbReference type="EMBL" id="JBHSWB010000004">
    <property type="protein sequence ID" value="MFC6663810.1"/>
    <property type="molecule type" value="Genomic_DNA"/>
</dbReference>
<evidence type="ECO:0000256" key="1">
    <source>
        <dbReference type="SAM" id="MobiDB-lite"/>
    </source>
</evidence>
<gene>
    <name evidence="3" type="ORF">ACFP90_27845</name>
</gene>
<name>A0ABW1ZS98_9DEIO</name>
<reference evidence="4" key="1">
    <citation type="journal article" date="2019" name="Int. J. Syst. Evol. Microbiol.">
        <title>The Global Catalogue of Microorganisms (GCM) 10K type strain sequencing project: providing services to taxonomists for standard genome sequencing and annotation.</title>
        <authorList>
            <consortium name="The Broad Institute Genomics Platform"/>
            <consortium name="The Broad Institute Genome Sequencing Center for Infectious Disease"/>
            <person name="Wu L."/>
            <person name="Ma J."/>
        </authorList>
    </citation>
    <scope>NUCLEOTIDE SEQUENCE [LARGE SCALE GENOMIC DNA]</scope>
    <source>
        <strain evidence="4">CCUG 63830</strain>
    </source>
</reference>
<protein>
    <recommendedName>
        <fullName evidence="5">BIG2 domain-containing protein</fullName>
    </recommendedName>
</protein>
<keyword evidence="2" id="KW-0732">Signal</keyword>